<sequence>MLKLGDKNQILNFANTNGRRNDLINAYTIYMNILNESFESGIYIWDRFPNSLGQFHFYSRALEESKDVFQQHGPYDYICKKLELPEYREAFHNMDKEKIIQLEGGNDFIKKLDNGVEDRSRHYTSTLTKIGFIHEDRQLSSVGKLFISESDPVRNDFEKLLPIDKINLLLLRQGLKIRVYTDDYQKYYSPIMLLLYILFKNEKVNAKDLFTLLNTITPYFPFDYKEISDSFSKDNVRDVIQKYEKLFIAEPLVEGKRLEKEEFYKKFSNNKTSKDQHIYFDFYNKLLDFVTDPADSTYSQLEELFEDKYKKNVLNNTFGQKKKFLEFNVSDYNEFIDVNYDSNILSLDSFNSNFYIKFFNSKRNKDIHDYKDMLKRFTRATGIIEINNGVVNLAYRDVWIEYFKYVDFDGLIFNTDTKNSAAEYEYSVDSVFYKDVTINKIFDITDEQMNDIIESIKNKLSIDSVESIKKNLVNRNDILFKEFINSEFPLKKTMSILNMFSDRSNDKEIKKIVGSEAGVPTIYEYMIGIAWYHISNKEYDVFSSFNLTMNANFLPETHAGGGAGDIVVKYNDNTLMLEVTLMNKNAQKRGEWEPVLRHATNLTIDEHPKKVRTLFIADELDENTINIWRAVASVPMKSTTGKKDYAENLIIMPFTTAEIITLMNRNIDENKIFTSIDSSYSQLKSNFNSNWRNDIINSF</sequence>
<geneLocation type="plasmid" evidence="1">
    <name>pPH1-2</name>
</geneLocation>
<dbReference type="REBASE" id="305882">
    <property type="entry name" value="SauPH12ORF55P"/>
</dbReference>
<dbReference type="AlphaFoldDB" id="A0A499S5F4"/>
<keyword evidence="1" id="KW-0614">Plasmid</keyword>
<dbReference type="Pfam" id="PF09491">
    <property type="entry name" value="RE_AlwI"/>
    <property type="match status" value="1"/>
</dbReference>
<gene>
    <name evidence="1" type="ORF">D0Y80_m00060</name>
</gene>
<reference evidence="1" key="1">
    <citation type="journal article" date="2019" name="Front. Microbiol.">
        <title>Prevalence of Antibiotic and Heavy Metal Resistance Determinants and Virulence-Related Genetic Elements in Plasmids of Staphylococcus aureus.</title>
        <authorList>
            <person name="Bukowski M."/>
            <person name="Piwowarczyk R."/>
            <person name="Madry A."/>
            <person name="Zagorski-Przybylo R."/>
            <person name="Hydzik M."/>
            <person name="Wladyka B."/>
        </authorList>
    </citation>
    <scope>NUCLEOTIDE SEQUENCE</scope>
    <source>
        <strain evidence="1">Ph1</strain>
        <plasmid evidence="1">pPH1-2</plasmid>
    </source>
</reference>
<evidence type="ECO:0000313" key="1">
    <source>
        <dbReference type="EMBL" id="AYK28265.1"/>
    </source>
</evidence>
<keyword evidence="1" id="KW-0378">Hydrolase</keyword>
<keyword evidence="1" id="KW-0540">Nuclease</keyword>
<keyword evidence="1" id="KW-0255">Endonuclease</keyword>
<accession>A0A499S5F4</accession>
<proteinExistence type="predicted"/>
<dbReference type="Gene3D" id="3.40.91.50">
    <property type="match status" value="1"/>
</dbReference>
<dbReference type="InterPro" id="IPR018573">
    <property type="entry name" value="Restrct_endonuc_II_AlwI"/>
</dbReference>
<dbReference type="EMBL" id="MH785258">
    <property type="protein sequence ID" value="AYK28265.1"/>
    <property type="molecule type" value="Genomic_DNA"/>
</dbReference>
<organism evidence="1">
    <name type="scientific">Staphylococcus aureus</name>
    <dbReference type="NCBI Taxonomy" id="1280"/>
    <lineage>
        <taxon>Bacteria</taxon>
        <taxon>Bacillati</taxon>
        <taxon>Bacillota</taxon>
        <taxon>Bacilli</taxon>
        <taxon>Bacillales</taxon>
        <taxon>Staphylococcaceae</taxon>
        <taxon>Staphylococcus</taxon>
    </lineage>
</organism>
<dbReference type="GO" id="GO:0004519">
    <property type="term" value="F:endonuclease activity"/>
    <property type="evidence" value="ECO:0007669"/>
    <property type="project" value="UniProtKB-KW"/>
</dbReference>
<name>A0A499S5F4_STAAU</name>
<protein>
    <submittedName>
        <fullName evidence="1">AlwI family type II restriction endonuclease</fullName>
    </submittedName>
</protein>